<dbReference type="Pfam" id="PF07275">
    <property type="entry name" value="ArdA"/>
    <property type="match status" value="1"/>
</dbReference>
<organism evidence="1 2">
    <name type="scientific">Tsukamurella spumae</name>
    <dbReference type="NCBI Taxonomy" id="44753"/>
    <lineage>
        <taxon>Bacteria</taxon>
        <taxon>Bacillati</taxon>
        <taxon>Actinomycetota</taxon>
        <taxon>Actinomycetes</taxon>
        <taxon>Mycobacteriales</taxon>
        <taxon>Tsukamurellaceae</taxon>
        <taxon>Tsukamurella</taxon>
    </lineage>
</organism>
<proteinExistence type="predicted"/>
<dbReference type="Gene3D" id="1.10.10.1190">
    <property type="entry name" value="Antirestriction protein ArdA, domain 3"/>
    <property type="match status" value="1"/>
</dbReference>
<protein>
    <submittedName>
        <fullName evidence="1">Antirestriction protein ArdA</fullName>
    </submittedName>
</protein>
<keyword evidence="2" id="KW-1185">Reference proteome</keyword>
<dbReference type="Gene3D" id="3.10.20.480">
    <property type="entry name" value="Antirestriction protein ArdA, domain 1"/>
    <property type="match status" value="1"/>
</dbReference>
<sequence length="206" mass="23367">MSAAEAARQHNEANALSSTDPAYLVPPIVVVDRRIDDRPQVWIGCLECYNAGDLVGHWYPAADAAGVTTDALHGRPVAPETHEELWVMDSERIPVRYEMSPATATAWAEVLDGVPEHQRPAFDAWILDRDWHTDPDPELVTEFDEKYAGEWDSFEDFAREWIASTGLLDGVPEELSRYFDHRAYARDLEHNYDVIRCPGGVYVFHQ</sequence>
<accession>A0A846X3Z6</accession>
<dbReference type="EMBL" id="JAAXOQ010000022">
    <property type="protein sequence ID" value="NKY19821.1"/>
    <property type="molecule type" value="Genomic_DNA"/>
</dbReference>
<dbReference type="AlphaFoldDB" id="A0A846X3Z6"/>
<name>A0A846X3Z6_9ACTN</name>
<comment type="caution">
    <text evidence="1">The sequence shown here is derived from an EMBL/GenBank/DDBJ whole genome shotgun (WGS) entry which is preliminary data.</text>
</comment>
<evidence type="ECO:0000313" key="1">
    <source>
        <dbReference type="EMBL" id="NKY19821.1"/>
    </source>
</evidence>
<gene>
    <name evidence="1" type="ORF">HF999_15775</name>
</gene>
<reference evidence="1 2" key="1">
    <citation type="submission" date="2020-04" db="EMBL/GenBank/DDBJ databases">
        <title>MicrobeNet Type strains.</title>
        <authorList>
            <person name="Nicholson A.C."/>
        </authorList>
    </citation>
    <scope>NUCLEOTIDE SEQUENCE [LARGE SCALE GENOMIC DNA]</scope>
    <source>
        <strain evidence="1 2">DSM 44113</strain>
    </source>
</reference>
<evidence type="ECO:0000313" key="2">
    <source>
        <dbReference type="Proteomes" id="UP000582646"/>
    </source>
</evidence>
<dbReference type="InterPro" id="IPR041895">
    <property type="entry name" value="ArdA_dom1"/>
</dbReference>
<dbReference type="InterPro" id="IPR041893">
    <property type="entry name" value="ArdA_dom3"/>
</dbReference>
<dbReference type="InterPro" id="IPR009899">
    <property type="entry name" value="ArdA"/>
</dbReference>
<dbReference type="Proteomes" id="UP000582646">
    <property type="component" value="Unassembled WGS sequence"/>
</dbReference>